<reference evidence="10 15" key="1">
    <citation type="journal article" date="2009" name="PLoS Genet.">
        <title>Genomic analysis of the basal lineage fungus Rhizopus oryzae reveals a whole-genome duplication.</title>
        <authorList>
            <person name="Ma L.-J."/>
            <person name="Ibrahim A.S."/>
            <person name="Skory C."/>
            <person name="Grabherr M.G."/>
            <person name="Burger G."/>
            <person name="Butler M."/>
            <person name="Elias M."/>
            <person name="Idnurm A."/>
            <person name="Lang B.F."/>
            <person name="Sone T."/>
            <person name="Abe A."/>
            <person name="Calvo S.E."/>
            <person name="Corrochano L.M."/>
            <person name="Engels R."/>
            <person name="Fu J."/>
            <person name="Hansberg W."/>
            <person name="Kim J.-M."/>
            <person name="Kodira C.D."/>
            <person name="Koehrsen M.J."/>
            <person name="Liu B."/>
            <person name="Miranda-Saavedra D."/>
            <person name="O'Leary S."/>
            <person name="Ortiz-Castellanos L."/>
            <person name="Poulter R."/>
            <person name="Rodriguez-Romero J."/>
            <person name="Ruiz-Herrera J."/>
            <person name="Shen Y.-Q."/>
            <person name="Zeng Q."/>
            <person name="Galagan J."/>
            <person name="Birren B.W."/>
            <person name="Cuomo C.A."/>
            <person name="Wickes B.L."/>
        </authorList>
    </citation>
    <scope>NUCLEOTIDE SEQUENCE [LARGE SCALE GENOMIC DNA]</scope>
    <source>
        <strain evidence="10">RA 99-880</strain>
        <strain evidence="15">RA 99-880 / ATCC MYA-4621 / FGSC 9543 / NRRL 43880</strain>
    </source>
</reference>
<dbReference type="InterPro" id="IPR036397">
    <property type="entry name" value="RNaseH_sf"/>
</dbReference>
<feature type="compositionally biased region" description="Polar residues" evidence="6">
    <location>
        <begin position="31"/>
        <end position="53"/>
    </location>
</feature>
<feature type="compositionally biased region" description="Basic and acidic residues" evidence="6">
    <location>
        <begin position="21"/>
        <end position="30"/>
    </location>
</feature>
<dbReference type="PROSITE" id="PS50013">
    <property type="entry name" value="CHROMO_2"/>
    <property type="match status" value="1"/>
</dbReference>
<dbReference type="Gene3D" id="3.10.10.10">
    <property type="entry name" value="HIV Type 1 Reverse Transcriptase, subunit A, domain 1"/>
    <property type="match status" value="1"/>
</dbReference>
<evidence type="ECO:0000313" key="11">
    <source>
        <dbReference type="EMBL" id="EIE81711.1"/>
    </source>
</evidence>
<dbReference type="Pfam" id="PF00665">
    <property type="entry name" value="rve"/>
    <property type="match status" value="1"/>
</dbReference>
<evidence type="ECO:0000259" key="8">
    <source>
        <dbReference type="PROSITE" id="PS50878"/>
    </source>
</evidence>
<dbReference type="FunFam" id="3.30.70.270:FF:000020">
    <property type="entry name" value="Transposon Tf2-6 polyprotein-like Protein"/>
    <property type="match status" value="1"/>
</dbReference>
<keyword evidence="15" id="KW-1185">Reference proteome</keyword>
<dbReference type="PROSITE" id="PS50878">
    <property type="entry name" value="RT_POL"/>
    <property type="match status" value="1"/>
</dbReference>
<dbReference type="InterPro" id="IPR041588">
    <property type="entry name" value="Integrase_H2C2"/>
</dbReference>
<dbReference type="Gene3D" id="2.40.50.40">
    <property type="match status" value="1"/>
</dbReference>
<dbReference type="GO" id="GO:0004519">
    <property type="term" value="F:endonuclease activity"/>
    <property type="evidence" value="ECO:0007669"/>
    <property type="project" value="UniProtKB-KW"/>
</dbReference>
<name>I1BJW9_RHIO9</name>
<dbReference type="EMBL" id="CH476740">
    <property type="protein sequence ID" value="EIE86692.1"/>
    <property type="molecule type" value="Genomic_DNA"/>
</dbReference>
<dbReference type="Gene3D" id="2.40.70.10">
    <property type="entry name" value="Acid Proteases"/>
    <property type="match status" value="1"/>
</dbReference>
<keyword evidence="4" id="KW-0255">Endonuclease</keyword>
<feature type="domain" description="Chromo" evidence="7">
    <location>
        <begin position="1603"/>
        <end position="1662"/>
    </location>
</feature>
<dbReference type="CDD" id="cd00303">
    <property type="entry name" value="retropepsin_like"/>
    <property type="match status" value="1"/>
</dbReference>
<dbReference type="InParanoid" id="I1BJW9"/>
<dbReference type="InterPro" id="IPR043502">
    <property type="entry name" value="DNA/RNA_pol_sf"/>
</dbReference>
<feature type="domain" description="Integrase catalytic" evidence="9">
    <location>
        <begin position="1306"/>
        <end position="1464"/>
    </location>
</feature>
<dbReference type="PROSITE" id="PS50994">
    <property type="entry name" value="INTEGRASE"/>
    <property type="match status" value="1"/>
</dbReference>
<feature type="compositionally biased region" description="Basic residues" evidence="6">
    <location>
        <begin position="1678"/>
        <end position="1687"/>
    </location>
</feature>
<evidence type="ECO:0000256" key="4">
    <source>
        <dbReference type="ARBA" id="ARBA00022759"/>
    </source>
</evidence>
<dbReference type="InterPro" id="IPR000953">
    <property type="entry name" value="Chromo/chromo_shadow_dom"/>
</dbReference>
<dbReference type="Proteomes" id="UP000009138">
    <property type="component" value="Unassembled WGS sequence"/>
</dbReference>
<evidence type="ECO:0000259" key="7">
    <source>
        <dbReference type="PROSITE" id="PS50013"/>
    </source>
</evidence>
<evidence type="ECO:0000256" key="5">
    <source>
        <dbReference type="ARBA" id="ARBA00023268"/>
    </source>
</evidence>
<dbReference type="GeneID" id="93608175"/>
<dbReference type="Pfam" id="PF03732">
    <property type="entry name" value="Retrotrans_gag"/>
    <property type="match status" value="1"/>
</dbReference>
<dbReference type="Pfam" id="PF17919">
    <property type="entry name" value="RT_RNaseH_2"/>
    <property type="match status" value="1"/>
</dbReference>
<dbReference type="GO" id="GO:0005634">
    <property type="term" value="C:nucleus"/>
    <property type="evidence" value="ECO:0007669"/>
    <property type="project" value="UniProtKB-ARBA"/>
</dbReference>
<dbReference type="InterPro" id="IPR023780">
    <property type="entry name" value="Chromo_domain"/>
</dbReference>
<sequence length="1687" mass="188279">MSNSNDFNSAAAGSSSSNDKTYPDNARRMSDVSTLSSEAQSSGMTTSAVSSGSFEPRIAAPSIHSSIEELDSTIIGATQVILNLSVRLLSTTPESEEDSMVRAKYEACSKDLERLVHTRYLLQRAMTHAVPTAWTGAPQVAPAALNVVPPNLPLMQWKGAVFDPSAPVSVDVKHCLKKFQDVMFAHGLDLDQHWLRLLPPCLSSSQRTWLDEYQEKEDVHTWSQFKKAFTGHYGVGSAEEKATSTTELLRISMTAAETVDQYVERFNNLRRLAQIQDRCVLTRCFLIGLQADIYKKVIVSLANCTDAQKESVDYVVKLAKTLYHSLYKVRRVANASHTSAGPSMVNDSSSSGRKKSSAFVSGSAVRAAPYPKASRKYCSFHKTTTHSNDECRAMKKSSSLSPSSGSTQVDVSSGSAASQWNPRNQPSGLGRPCRSCGADNWRPGHRCKGKGRSTGSSADDSDLAGPSHLFRGMSRSPASSLSSVASSGNDVSASVGSSATPTTSSSDASSGRKTDAAGPVVSVPDSSDDMDIDVAEALTVAEAAQACKYITHHIFSKAPSNTNTLYVPIIVEHIKTWAMIDTGSTFSCVSPSFCSSLGLVPTPNPGSIKLGHNSSSIVSRLGIINLTVYYNQIRLPYEFEVFDFSSDVPICLGLDILPKLRIGLTGLATSWLNSNIPKIPDPVNPDDYKPNETPVGTKQERQQLMSTIQPLLDANTSIPMSSHCNLPGAIITLDTEPNAFAYRRQPDIAIANRKIMEDQIQTWLDDCVIEPAPSNTRFNNPIFLVGKKDVNGLYTKKRAVIDPRMLNQLVKNVDRMPLPLISDLHQRMGSATIFTTFDIRACFHRFLIQESDRPKTAFTHPFTGMQYQFRHCPFGLTSTGNIVQRVLTNLFADLPYTALYIDDLCVFSSGDMNQHIEYVREVLKRLTAANLIINVEKTHFAQSCVNILGWTIGNNGSLIPDQRKLTNIHSWPTPKTGRQVMSFLGFANYFRNSLPMFSRLTAPLDRLRSLNSLKGIWNETHECSFRNIKDALVNAPVIHIPNLKYPFYVATDASAYGIGGVVYQVIDQVIQYNAFAARSLSPTERRYHTNKRELLAIVFMFERYNKWLYNRHFTLTTDHKALIYIKKQVVPNAAMLVWFETIFEYSFDIVHCPGIKNIIPDALSRLFPDDNKLEGGNNVNNVAIYSIRGKEKEKRKPTFKEKSKSYETQTYAVTSATSSSSSKPLLHRALQYEDYITPPPEERKDIILKAHLLGHYGIKAIEQTIHGDKLHWTNLRQDIQDVISKCHECKMFNIAKTGYHPPRSILPDGPLDHWVMDLGTFNITSTSGNNFLLVMVDLFSRFTILKAIPDKQALTIAKQLVDIFCTFGWPKVIASDNGKEFTATIVTELINNSGIDKRVSNPFNPLGNSVNEAFVGIAKKTIVKQLQGRKEDWDLYVPATQYAMNLKYSRLHKSRPYTVIFNKVPNDMKDYSHIKPTLRSEAVDSKAIENRLKYATEVVIPALAKRIKETQDVDNAYFMKTNKIVHTPFPLHSEVMIKNVNKENKTDPYYEGPFYISGMTTNGSYILVDKQNNLLSRDVPTSHLKLIALPSNKSAESIDDQHYEIQAIIQHKGTPGNYQYLVHWKGYDDPMDYTWEPTSSFDDRSSIETYWARRQAGNNTAVSKKARLPKRTVPTRDHHSRSKRSRR</sequence>
<gene>
    <name evidence="10" type="ORF">RO3G_01203</name>
    <name evidence="11" type="ORF">RO3G_06416</name>
    <name evidence="12" type="ORF">RO3G_10560</name>
    <name evidence="13" type="ORF">RO3G_11403</name>
    <name evidence="14" type="ORF">RO3G_15869</name>
</gene>
<dbReference type="PANTHER" id="PTHR37984">
    <property type="entry name" value="PROTEIN CBG26694"/>
    <property type="match status" value="1"/>
</dbReference>
<feature type="compositionally biased region" description="Low complexity" evidence="6">
    <location>
        <begin position="397"/>
        <end position="406"/>
    </location>
</feature>
<keyword evidence="2" id="KW-0548">Nucleotidyltransferase</keyword>
<dbReference type="Gene3D" id="1.10.340.70">
    <property type="match status" value="1"/>
</dbReference>
<evidence type="ECO:0000313" key="15">
    <source>
        <dbReference type="Proteomes" id="UP000009138"/>
    </source>
</evidence>
<protein>
    <recommendedName>
        <fullName evidence="16">Reverse transcriptase</fullName>
    </recommendedName>
</protein>
<dbReference type="RefSeq" id="XP_067511895.1">
    <property type="nucleotide sequence ID" value="XM_067655794.1"/>
</dbReference>
<dbReference type="InterPro" id="IPR000477">
    <property type="entry name" value="RT_dom"/>
</dbReference>
<reference evidence="10" key="2">
    <citation type="submission" date="2012-04" db="EMBL/GenBank/DDBJ databases">
        <title>Annotation of the Rhizopus oryzae genome.</title>
        <authorList>
            <consortium name="The Broad Institute Genome Sequencing Platform"/>
            <person name="Birren B."/>
            <person name="Lander E."/>
            <person name="Galagan J."/>
            <person name="Nusbaum C."/>
            <person name="Devon K."/>
            <person name="Ma L.-J."/>
            <person name="Jaffe D."/>
            <person name="Butler J."/>
            <person name="Alvarez P."/>
            <person name="Gnerre S."/>
            <person name="Grabherr M."/>
            <person name="Kleber M."/>
            <person name="Mauceli E."/>
            <person name="Brockman W."/>
            <person name="Rounsley S."/>
            <person name="Young S."/>
            <person name="LaButti K."/>
            <person name="Pushparaj V."/>
            <person name="DeCaprio D."/>
            <person name="Crawford M."/>
            <person name="Koehrsen M."/>
            <person name="Engels R."/>
            <person name="Montgomery P."/>
            <person name="Pearson M."/>
            <person name="Howarth C."/>
            <person name="Larson L."/>
            <person name="Luoma S."/>
            <person name="White J."/>
            <person name="O'Leary S."/>
            <person name="Kodira C."/>
            <person name="Zeng Q."/>
            <person name="Yandava C."/>
            <person name="Alvarado L."/>
            <person name="Skory C.D."/>
            <person name="Ibrahim A."/>
            <person name="Lang F."/>
            <person name="Wickes B.L."/>
            <person name="Liu B."/>
        </authorList>
    </citation>
    <scope>NUCLEOTIDE SEQUENCE</scope>
    <source>
        <strain evidence="10">RA 99-880</strain>
    </source>
</reference>
<dbReference type="EMBL" id="CH476732">
    <property type="protein sequence ID" value="EIE76499.1"/>
    <property type="molecule type" value="Genomic_DNA"/>
</dbReference>
<proteinExistence type="predicted"/>
<dbReference type="Pfam" id="PF00078">
    <property type="entry name" value="RVT_1"/>
    <property type="match status" value="1"/>
</dbReference>
<evidence type="ECO:0000256" key="1">
    <source>
        <dbReference type="ARBA" id="ARBA00022679"/>
    </source>
</evidence>
<dbReference type="STRING" id="246409.I1BJW9"/>
<evidence type="ECO:0000313" key="14">
    <source>
        <dbReference type="EMBL" id="EIE91158.1"/>
    </source>
</evidence>
<dbReference type="OMA" id="DIFHING"/>
<dbReference type="GO" id="GO:0015074">
    <property type="term" value="P:DNA integration"/>
    <property type="evidence" value="ECO:0007669"/>
    <property type="project" value="InterPro"/>
</dbReference>
<dbReference type="SUPFAM" id="SSF53098">
    <property type="entry name" value="Ribonuclease H-like"/>
    <property type="match status" value="1"/>
</dbReference>
<dbReference type="PANTHER" id="PTHR37984:SF5">
    <property type="entry name" value="PROTEIN NYNRIN-LIKE"/>
    <property type="match status" value="1"/>
</dbReference>
<dbReference type="EMBL" id="CH476748">
    <property type="protein sequence ID" value="EIE91158.1"/>
    <property type="molecule type" value="Genomic_DNA"/>
</dbReference>
<feature type="region of interest" description="Disordered" evidence="6">
    <location>
        <begin position="1"/>
        <end position="53"/>
    </location>
</feature>
<evidence type="ECO:0008006" key="16">
    <source>
        <dbReference type="Google" id="ProtNLM"/>
    </source>
</evidence>
<dbReference type="eggNOG" id="KOG0017">
    <property type="taxonomic scope" value="Eukaryota"/>
</dbReference>
<organism evidence="10 15">
    <name type="scientific">Rhizopus delemar (strain RA 99-880 / ATCC MYA-4621 / FGSC 9543 / NRRL 43880)</name>
    <name type="common">Mucormycosis agent</name>
    <name type="synonym">Rhizopus arrhizus var. delemar</name>
    <dbReference type="NCBI Taxonomy" id="246409"/>
    <lineage>
        <taxon>Eukaryota</taxon>
        <taxon>Fungi</taxon>
        <taxon>Fungi incertae sedis</taxon>
        <taxon>Mucoromycota</taxon>
        <taxon>Mucoromycotina</taxon>
        <taxon>Mucoromycetes</taxon>
        <taxon>Mucorales</taxon>
        <taxon>Mucorineae</taxon>
        <taxon>Rhizopodaceae</taxon>
        <taxon>Rhizopus</taxon>
    </lineage>
</organism>
<dbReference type="VEuPathDB" id="FungiDB:RO3G_15869"/>
<evidence type="ECO:0000256" key="2">
    <source>
        <dbReference type="ARBA" id="ARBA00022695"/>
    </source>
</evidence>
<dbReference type="VEuPathDB" id="FungiDB:RO3G_06416"/>
<dbReference type="Pfam" id="PF00385">
    <property type="entry name" value="Chromo"/>
    <property type="match status" value="1"/>
</dbReference>
<dbReference type="InterPro" id="IPR043128">
    <property type="entry name" value="Rev_trsase/Diguanyl_cyclase"/>
</dbReference>
<accession>I1BJW9</accession>
<keyword evidence="3" id="KW-0540">Nuclease</keyword>
<feature type="compositionally biased region" description="Low complexity" evidence="6">
    <location>
        <begin position="472"/>
        <end position="509"/>
    </location>
</feature>
<dbReference type="Gene3D" id="3.30.70.270">
    <property type="match status" value="2"/>
</dbReference>
<keyword evidence="5" id="KW-0511">Multifunctional enzyme</keyword>
<dbReference type="InterPro" id="IPR021109">
    <property type="entry name" value="Peptidase_aspartic_dom_sf"/>
</dbReference>
<dbReference type="Pfam" id="PF17921">
    <property type="entry name" value="Integrase_H2C2"/>
    <property type="match status" value="1"/>
</dbReference>
<feature type="region of interest" description="Disordered" evidence="6">
    <location>
        <begin position="1656"/>
        <end position="1687"/>
    </location>
</feature>
<dbReference type="Gene3D" id="3.30.420.10">
    <property type="entry name" value="Ribonuclease H-like superfamily/Ribonuclease H"/>
    <property type="match status" value="1"/>
</dbReference>
<dbReference type="GO" id="GO:0003676">
    <property type="term" value="F:nucleic acid binding"/>
    <property type="evidence" value="ECO:0007669"/>
    <property type="project" value="InterPro"/>
</dbReference>
<feature type="domain" description="Reverse transcriptase" evidence="8">
    <location>
        <begin position="766"/>
        <end position="952"/>
    </location>
</feature>
<dbReference type="CDD" id="cd01647">
    <property type="entry name" value="RT_LTR"/>
    <property type="match status" value="1"/>
</dbReference>
<evidence type="ECO:0000313" key="13">
    <source>
        <dbReference type="EMBL" id="EIE86692.1"/>
    </source>
</evidence>
<dbReference type="VEuPathDB" id="FungiDB:RO3G_10560"/>
<feature type="region of interest" description="Disordered" evidence="6">
    <location>
        <begin position="337"/>
        <end position="356"/>
    </location>
</feature>
<dbReference type="VEuPathDB" id="FungiDB:RO3G_11403"/>
<dbReference type="InterPro" id="IPR012337">
    <property type="entry name" value="RNaseH-like_sf"/>
</dbReference>
<feature type="compositionally biased region" description="Polar residues" evidence="6">
    <location>
        <begin position="337"/>
        <end position="347"/>
    </location>
</feature>
<dbReference type="SUPFAM" id="SSF54160">
    <property type="entry name" value="Chromo domain-like"/>
    <property type="match status" value="1"/>
</dbReference>
<dbReference type="VEuPathDB" id="FungiDB:RO3G_01203"/>
<dbReference type="GO" id="GO:0016779">
    <property type="term" value="F:nucleotidyltransferase activity"/>
    <property type="evidence" value="ECO:0007669"/>
    <property type="project" value="UniProtKB-KW"/>
</dbReference>
<evidence type="ECO:0000313" key="10">
    <source>
        <dbReference type="EMBL" id="EIE76499.1"/>
    </source>
</evidence>
<dbReference type="InterPro" id="IPR041577">
    <property type="entry name" value="RT_RNaseH_2"/>
</dbReference>
<dbReference type="InterPro" id="IPR016197">
    <property type="entry name" value="Chromo-like_dom_sf"/>
</dbReference>
<keyword evidence="1" id="KW-0808">Transferase</keyword>
<evidence type="ECO:0000259" key="9">
    <source>
        <dbReference type="PROSITE" id="PS50994"/>
    </source>
</evidence>
<feature type="region of interest" description="Disordered" evidence="6">
    <location>
        <begin position="389"/>
        <end position="528"/>
    </location>
</feature>
<dbReference type="EMBL" id="CH476739">
    <property type="protein sequence ID" value="EIE85850.1"/>
    <property type="molecule type" value="Genomic_DNA"/>
</dbReference>
<dbReference type="SUPFAM" id="SSF50630">
    <property type="entry name" value="Acid proteases"/>
    <property type="match status" value="1"/>
</dbReference>
<feature type="compositionally biased region" description="Low complexity" evidence="6">
    <location>
        <begin position="1"/>
        <end position="18"/>
    </location>
</feature>
<dbReference type="SMART" id="SM00298">
    <property type="entry name" value="CHROMO"/>
    <property type="match status" value="1"/>
</dbReference>
<evidence type="ECO:0000313" key="12">
    <source>
        <dbReference type="EMBL" id="EIE85850.1"/>
    </source>
</evidence>
<dbReference type="SUPFAM" id="SSF56672">
    <property type="entry name" value="DNA/RNA polymerases"/>
    <property type="match status" value="1"/>
</dbReference>
<dbReference type="CDD" id="cd09274">
    <property type="entry name" value="RNase_HI_RT_Ty3"/>
    <property type="match status" value="1"/>
</dbReference>
<dbReference type="InterPro" id="IPR005162">
    <property type="entry name" value="Retrotrans_gag_dom"/>
</dbReference>
<feature type="compositionally biased region" description="Polar residues" evidence="6">
    <location>
        <begin position="407"/>
        <end position="427"/>
    </location>
</feature>
<dbReference type="InterPro" id="IPR001584">
    <property type="entry name" value="Integrase_cat-core"/>
</dbReference>
<keyword evidence="4" id="KW-0378">Hydrolase</keyword>
<evidence type="ECO:0000256" key="6">
    <source>
        <dbReference type="SAM" id="MobiDB-lite"/>
    </source>
</evidence>
<dbReference type="EMBL" id="CH476735">
    <property type="protein sequence ID" value="EIE81711.1"/>
    <property type="molecule type" value="Genomic_DNA"/>
</dbReference>
<dbReference type="InterPro" id="IPR050951">
    <property type="entry name" value="Retrovirus_Pol_polyprotein"/>
</dbReference>
<evidence type="ECO:0000256" key="3">
    <source>
        <dbReference type="ARBA" id="ARBA00022722"/>
    </source>
</evidence>